<dbReference type="Proteomes" id="UP000036681">
    <property type="component" value="Unplaced"/>
</dbReference>
<name>A0A0M3IMJ9_ASCLU</name>
<organism evidence="1 2">
    <name type="scientific">Ascaris lumbricoides</name>
    <name type="common">Giant roundworm</name>
    <dbReference type="NCBI Taxonomy" id="6252"/>
    <lineage>
        <taxon>Eukaryota</taxon>
        <taxon>Metazoa</taxon>
        <taxon>Ecdysozoa</taxon>
        <taxon>Nematoda</taxon>
        <taxon>Chromadorea</taxon>
        <taxon>Rhabditida</taxon>
        <taxon>Spirurina</taxon>
        <taxon>Ascaridomorpha</taxon>
        <taxon>Ascaridoidea</taxon>
        <taxon>Ascarididae</taxon>
        <taxon>Ascaris</taxon>
    </lineage>
</organism>
<accession>A0A0M3IMJ9</accession>
<keyword evidence="1" id="KW-1185">Reference proteome</keyword>
<sequence>MTSFVPTVKGNKDARFELIASIHKVANVIKWKELLPNGEDSEDLVKQLAISCPLQKIRTTAPPPNPDIDRKINLICKEAQVLYEAEMHSIRRNLSKQSYKAIRELKEPRGSGHIRISVSDKGGDFVVITQQLDKQIALRGLANRNMYELATVSEFNSFCKEIKIIWETVKKRSSVNDELAKRLSINHPVCRVIYFLLKTHKIDAANINTNDLSAFKVRPIVSAVGGPAEGTSWFLS</sequence>
<reference evidence="2" key="1">
    <citation type="submission" date="2017-02" db="UniProtKB">
        <authorList>
            <consortium name="WormBaseParasite"/>
        </authorList>
    </citation>
    <scope>IDENTIFICATION</scope>
</reference>
<proteinExistence type="predicted"/>
<evidence type="ECO:0000313" key="1">
    <source>
        <dbReference type="Proteomes" id="UP000036681"/>
    </source>
</evidence>
<protein>
    <submittedName>
        <fullName evidence="2">FH2 domain-containing protein</fullName>
    </submittedName>
</protein>
<dbReference type="AlphaFoldDB" id="A0A0M3IMJ9"/>
<dbReference type="WBParaSite" id="ALUE_0001997701-mRNA-1">
    <property type="protein sequence ID" value="ALUE_0001997701-mRNA-1"/>
    <property type="gene ID" value="ALUE_0001997701"/>
</dbReference>
<evidence type="ECO:0000313" key="2">
    <source>
        <dbReference type="WBParaSite" id="ALUE_0001997701-mRNA-1"/>
    </source>
</evidence>